<evidence type="ECO:0000313" key="2">
    <source>
        <dbReference type="Proteomes" id="UP000275232"/>
    </source>
</evidence>
<evidence type="ECO:0000313" key="1">
    <source>
        <dbReference type="EMBL" id="RPF70452.1"/>
    </source>
</evidence>
<dbReference type="Proteomes" id="UP000275232">
    <property type="component" value="Unassembled WGS sequence"/>
</dbReference>
<sequence length="83" mass="8623">MTASQPRIAVIQAWTDIVAGNASLGGVEVLIQNLDDEIVEVVFGGNPNTTALGPVRIDTGQVISGTATAIWVRGEGYISATVR</sequence>
<dbReference type="RefSeq" id="WP_123877934.1">
    <property type="nucleotide sequence ID" value="NZ_RPFZ01000001.1"/>
</dbReference>
<name>A0A3N5DFM4_9SPHN</name>
<proteinExistence type="predicted"/>
<comment type="caution">
    <text evidence="1">The sequence shown here is derived from an EMBL/GenBank/DDBJ whole genome shotgun (WGS) entry which is preliminary data.</text>
</comment>
<organism evidence="1 2">
    <name type="scientific">Aurantiacibacter spongiae</name>
    <dbReference type="NCBI Taxonomy" id="2488860"/>
    <lineage>
        <taxon>Bacteria</taxon>
        <taxon>Pseudomonadati</taxon>
        <taxon>Pseudomonadota</taxon>
        <taxon>Alphaproteobacteria</taxon>
        <taxon>Sphingomonadales</taxon>
        <taxon>Erythrobacteraceae</taxon>
        <taxon>Aurantiacibacter</taxon>
    </lineage>
</organism>
<reference evidence="1 2" key="1">
    <citation type="submission" date="2018-11" db="EMBL/GenBank/DDBJ databases">
        <title>Erythrobacter spongiae sp. nov., isolated from a marine sponge.</title>
        <authorList>
            <person name="Zhuang L."/>
            <person name="Luo L."/>
        </authorList>
    </citation>
    <scope>NUCLEOTIDE SEQUENCE [LARGE SCALE GENOMIC DNA]</scope>
    <source>
        <strain evidence="1 2">HN-E23</strain>
    </source>
</reference>
<accession>A0A3N5DFM4</accession>
<dbReference type="AlphaFoldDB" id="A0A3N5DFM4"/>
<gene>
    <name evidence="1" type="ORF">EG799_01515</name>
</gene>
<dbReference type="EMBL" id="RPFZ01000001">
    <property type="protein sequence ID" value="RPF70452.1"/>
    <property type="molecule type" value="Genomic_DNA"/>
</dbReference>
<keyword evidence="2" id="KW-1185">Reference proteome</keyword>
<protein>
    <submittedName>
        <fullName evidence="1">Uncharacterized protein</fullName>
    </submittedName>
</protein>